<gene>
    <name evidence="2" type="ORF">BM221_008963</name>
</gene>
<feature type="compositionally biased region" description="Pro residues" evidence="1">
    <location>
        <begin position="29"/>
        <end position="41"/>
    </location>
</feature>
<evidence type="ECO:0000313" key="2">
    <source>
        <dbReference type="EMBL" id="PMB65602.1"/>
    </source>
</evidence>
<proteinExistence type="predicted"/>
<comment type="caution">
    <text evidence="2">The sequence shown here is derived from an EMBL/GenBank/DDBJ whole genome shotgun (WGS) entry which is preliminary data.</text>
</comment>
<accession>A0A2N6NEC7</accession>
<protein>
    <submittedName>
        <fullName evidence="2">Uncharacterized protein</fullName>
    </submittedName>
</protein>
<evidence type="ECO:0000313" key="3">
    <source>
        <dbReference type="Proteomes" id="UP000235728"/>
    </source>
</evidence>
<dbReference type="EMBL" id="MRVG01000010">
    <property type="protein sequence ID" value="PMB65602.1"/>
    <property type="molecule type" value="Genomic_DNA"/>
</dbReference>
<name>A0A2N6NEC7_BEABA</name>
<reference evidence="2 3" key="1">
    <citation type="journal article" date="2016" name="Appl. Microbiol. Biotechnol.">
        <title>Characterization of T-DNA insertion mutants with decreased virulence in the entomopathogenic fungus Beauveria bassiana JEF-007.</title>
        <authorList>
            <person name="Kim S."/>
            <person name="Lee S.J."/>
            <person name="Nai Y.S."/>
            <person name="Yu J.S."/>
            <person name="Lee M.R."/>
            <person name="Yang Y.T."/>
            <person name="Kim J.S."/>
        </authorList>
    </citation>
    <scope>NUCLEOTIDE SEQUENCE [LARGE SCALE GENOMIC DNA]</scope>
    <source>
        <strain evidence="2 3">JEF-007</strain>
    </source>
</reference>
<feature type="region of interest" description="Disordered" evidence="1">
    <location>
        <begin position="23"/>
        <end position="49"/>
    </location>
</feature>
<evidence type="ECO:0000256" key="1">
    <source>
        <dbReference type="SAM" id="MobiDB-lite"/>
    </source>
</evidence>
<sequence length="81" mass="9172">MALRLNLRGRVDDAVSARRYCALSSSPVDPKPPPILKPPTSSPSTRRRYRPPWARWGRHAEVAQYCSSAAFTQSTFWVDVK</sequence>
<organism evidence="2 3">
    <name type="scientific">Beauveria bassiana</name>
    <name type="common">White muscardine disease fungus</name>
    <name type="synonym">Tritirachium shiotae</name>
    <dbReference type="NCBI Taxonomy" id="176275"/>
    <lineage>
        <taxon>Eukaryota</taxon>
        <taxon>Fungi</taxon>
        <taxon>Dikarya</taxon>
        <taxon>Ascomycota</taxon>
        <taxon>Pezizomycotina</taxon>
        <taxon>Sordariomycetes</taxon>
        <taxon>Hypocreomycetidae</taxon>
        <taxon>Hypocreales</taxon>
        <taxon>Cordycipitaceae</taxon>
        <taxon>Beauveria</taxon>
    </lineage>
</organism>
<dbReference type="Proteomes" id="UP000235728">
    <property type="component" value="Unassembled WGS sequence"/>
</dbReference>
<dbReference type="AlphaFoldDB" id="A0A2N6NEC7"/>